<name>A0A9P5XR64_9AGAR</name>
<gene>
    <name evidence="1" type="ORF">BDZ94DRAFT_1278213</name>
</gene>
<evidence type="ECO:0000313" key="2">
    <source>
        <dbReference type="Proteomes" id="UP000807353"/>
    </source>
</evidence>
<dbReference type="AlphaFoldDB" id="A0A9P5XR64"/>
<protein>
    <submittedName>
        <fullName evidence="1">Uncharacterized protein</fullName>
    </submittedName>
</protein>
<organism evidence="1 2">
    <name type="scientific">Collybia nuda</name>
    <dbReference type="NCBI Taxonomy" id="64659"/>
    <lineage>
        <taxon>Eukaryota</taxon>
        <taxon>Fungi</taxon>
        <taxon>Dikarya</taxon>
        <taxon>Basidiomycota</taxon>
        <taxon>Agaricomycotina</taxon>
        <taxon>Agaricomycetes</taxon>
        <taxon>Agaricomycetidae</taxon>
        <taxon>Agaricales</taxon>
        <taxon>Tricholomatineae</taxon>
        <taxon>Clitocybaceae</taxon>
        <taxon>Collybia</taxon>
    </lineage>
</organism>
<comment type="caution">
    <text evidence="1">The sequence shown here is derived from an EMBL/GenBank/DDBJ whole genome shotgun (WGS) entry which is preliminary data.</text>
</comment>
<dbReference type="EMBL" id="MU150694">
    <property type="protein sequence ID" value="KAF9455413.1"/>
    <property type="molecule type" value="Genomic_DNA"/>
</dbReference>
<evidence type="ECO:0000313" key="1">
    <source>
        <dbReference type="EMBL" id="KAF9455413.1"/>
    </source>
</evidence>
<proteinExistence type="predicted"/>
<keyword evidence="2" id="KW-1185">Reference proteome</keyword>
<reference evidence="1" key="1">
    <citation type="submission" date="2020-11" db="EMBL/GenBank/DDBJ databases">
        <authorList>
            <consortium name="DOE Joint Genome Institute"/>
            <person name="Ahrendt S."/>
            <person name="Riley R."/>
            <person name="Andreopoulos W."/>
            <person name="Labutti K."/>
            <person name="Pangilinan J."/>
            <person name="Ruiz-Duenas F.J."/>
            <person name="Barrasa J.M."/>
            <person name="Sanchez-Garcia M."/>
            <person name="Camarero S."/>
            <person name="Miyauchi S."/>
            <person name="Serrano A."/>
            <person name="Linde D."/>
            <person name="Babiker R."/>
            <person name="Drula E."/>
            <person name="Ayuso-Fernandez I."/>
            <person name="Pacheco R."/>
            <person name="Padilla G."/>
            <person name="Ferreira P."/>
            <person name="Barriuso J."/>
            <person name="Kellner H."/>
            <person name="Castanera R."/>
            <person name="Alfaro M."/>
            <person name="Ramirez L."/>
            <person name="Pisabarro A.G."/>
            <person name="Kuo A."/>
            <person name="Tritt A."/>
            <person name="Lipzen A."/>
            <person name="He G."/>
            <person name="Yan M."/>
            <person name="Ng V."/>
            <person name="Cullen D."/>
            <person name="Martin F."/>
            <person name="Rosso M.-N."/>
            <person name="Henrissat B."/>
            <person name="Hibbett D."/>
            <person name="Martinez A.T."/>
            <person name="Grigoriev I.V."/>
        </authorList>
    </citation>
    <scope>NUCLEOTIDE SEQUENCE</scope>
    <source>
        <strain evidence="1">CBS 247.69</strain>
    </source>
</reference>
<accession>A0A9P5XR64</accession>
<dbReference type="Proteomes" id="UP000807353">
    <property type="component" value="Unassembled WGS sequence"/>
</dbReference>
<sequence>MPIRMAHTTCTTTWRNPAHTSSRGPTLLLVFFKYLSLARPFKDTKLGFGLRCPSFETRHIPGVGLFTTAIIGPILWIITQCSRLLLTIVPESILFAPL</sequence>